<dbReference type="Gene3D" id="2.60.40.420">
    <property type="entry name" value="Cupredoxins - blue copper proteins"/>
    <property type="match status" value="3"/>
</dbReference>
<accession>A1C171</accession>
<dbReference type="InterPro" id="IPR008972">
    <property type="entry name" value="Cupredoxin"/>
</dbReference>
<dbReference type="InterPro" id="IPR006311">
    <property type="entry name" value="TAT_signal"/>
</dbReference>
<dbReference type="InterPro" id="IPR011706">
    <property type="entry name" value="Cu-oxidase_C"/>
</dbReference>
<evidence type="ECO:0000313" key="4">
    <source>
        <dbReference type="EMBL" id="ABL09951.1"/>
    </source>
</evidence>
<dbReference type="GO" id="GO:0016491">
    <property type="term" value="F:oxidoreductase activity"/>
    <property type="evidence" value="ECO:0007669"/>
    <property type="project" value="InterPro"/>
</dbReference>
<feature type="domain" description="Plastocyanin-like" evidence="3">
    <location>
        <begin position="554"/>
        <end position="649"/>
    </location>
</feature>
<sequence length="650" mass="71233">MGSPVISRRLVLQTSLAGGMSLFCPPGTAMPRAAPAQAEVLDPAAIRKYVAELVVPPVMPFDSRAGRDVYTIGIRQFRQQVLPPGMPATTVFGYGSTGHPETLHYPAFTIEAWYGRAVQVRWVNQLLDPNGGHLPHILPVDPTLHWANPPGGAERRDSRPTFTSTPGPYGGPVPVVTHLHGGANTEESDGYAEAWYLPDARGIPRGYARVGSFYQEFAKKSEAKFGVPWGPGEAVFHYANLSRAATMWFHDHTLGITRLNVYAGMSGLYLLRGGPSDLAEGVLPGPAPRLGDPPGKRYYEIPVVIQDRSFRADGSLFYPASRALFDRFKGPYVPHSDIPPIWNPEYFGNAMVANGRTWPVLPVEPRRYRLRFLNGCNARTLILKIVTDPMARRPVPAKLALWQIGSDGGFLPAPVRRDQLLLAPAERADVVVDFSSTPVGSELYLINEGPDAVFAGGTVETGFPAANPKTTGQIMKLVIEPLVTADTSTPPAQLTLPPVKPLGAADRTRQVSLGEVASARVRGVSPREVLLGVIGPNGEPRLLGWADPITENPAVGSTEIWEIHNLTKDAHPIHIHEVQFQIVDRQKLPVGGRRPPEAWERGFKDTVLAYPQETTRVKVRFSQTGRYMWHCHLLEHEDNEMMRPLHVGPA</sequence>
<organism evidence="4">
    <name type="scientific">Streptomyces echinatus</name>
    <dbReference type="NCBI Taxonomy" id="67293"/>
    <lineage>
        <taxon>Bacteria</taxon>
        <taxon>Bacillati</taxon>
        <taxon>Actinomycetota</taxon>
        <taxon>Actinomycetes</taxon>
        <taxon>Kitasatosporales</taxon>
        <taxon>Streptomycetaceae</taxon>
        <taxon>Streptomyces</taxon>
    </lineage>
</organism>
<protein>
    <submittedName>
        <fullName evidence="4">Oxidoreductase</fullName>
    </submittedName>
</protein>
<dbReference type="SUPFAM" id="SSF49503">
    <property type="entry name" value="Cupredoxins"/>
    <property type="match status" value="3"/>
</dbReference>
<evidence type="ECO:0000256" key="2">
    <source>
        <dbReference type="SAM" id="MobiDB-lite"/>
    </source>
</evidence>
<reference evidence="4" key="1">
    <citation type="submission" date="2006-08" db="EMBL/GenBank/DDBJ databases">
        <title>Cloning and heterologous expression of the aranciamycin biosynthetic gene cluster revealed a new flexible glycosyltransferase.</title>
        <authorList>
            <person name="Luzhetskyy A."/>
            <person name="Mayer A."/>
            <person name="Hoffman J."/>
            <person name="Wohlert S."/>
            <person name="Vente A."/>
            <person name="Bechthold A."/>
        </authorList>
    </citation>
    <scope>NUCLEOTIDE SEQUENCE</scope>
</reference>
<dbReference type="InterPro" id="IPR045087">
    <property type="entry name" value="Cu-oxidase_fam"/>
</dbReference>
<dbReference type="AlphaFoldDB" id="A1C171"/>
<evidence type="ECO:0000256" key="1">
    <source>
        <dbReference type="ARBA" id="ARBA00010609"/>
    </source>
</evidence>
<name>A1C171_9ACTN</name>
<dbReference type="PANTHER" id="PTHR48267">
    <property type="entry name" value="CUPREDOXIN SUPERFAMILY PROTEIN"/>
    <property type="match status" value="1"/>
</dbReference>
<dbReference type="PANTHER" id="PTHR48267:SF1">
    <property type="entry name" value="BILIRUBIN OXIDASE"/>
    <property type="match status" value="1"/>
</dbReference>
<comment type="similarity">
    <text evidence="1">Belongs to the multicopper oxidase family.</text>
</comment>
<dbReference type="CDD" id="cd13891">
    <property type="entry name" value="CuRO_3_CotA_like"/>
    <property type="match status" value="1"/>
</dbReference>
<dbReference type="PROSITE" id="PS51318">
    <property type="entry name" value="TAT"/>
    <property type="match status" value="1"/>
</dbReference>
<proteinExistence type="inferred from homology"/>
<dbReference type="CDD" id="cd13868">
    <property type="entry name" value="CuRO_2_CotA_like"/>
    <property type="match status" value="1"/>
</dbReference>
<dbReference type="CDD" id="cd13844">
    <property type="entry name" value="CuRO_1_BOD_CotA_like"/>
    <property type="match status" value="1"/>
</dbReference>
<dbReference type="EMBL" id="DQ915964">
    <property type="protein sequence ID" value="ABL09951.1"/>
    <property type="molecule type" value="Genomic_DNA"/>
</dbReference>
<dbReference type="GO" id="GO:0005507">
    <property type="term" value="F:copper ion binding"/>
    <property type="evidence" value="ECO:0007669"/>
    <property type="project" value="InterPro"/>
</dbReference>
<evidence type="ECO:0000259" key="3">
    <source>
        <dbReference type="Pfam" id="PF07731"/>
    </source>
</evidence>
<dbReference type="Pfam" id="PF07731">
    <property type="entry name" value="Cu-oxidase_2"/>
    <property type="match status" value="1"/>
</dbReference>
<feature type="region of interest" description="Disordered" evidence="2">
    <location>
        <begin position="148"/>
        <end position="170"/>
    </location>
</feature>